<evidence type="ECO:0000256" key="6">
    <source>
        <dbReference type="ARBA" id="ARBA00022801"/>
    </source>
</evidence>
<evidence type="ECO:0000256" key="4">
    <source>
        <dbReference type="ARBA" id="ARBA00022722"/>
    </source>
</evidence>
<name>A0AAD7SXQ2_9TELE</name>
<sequence>MLFTMQLWRTRKRGGTALSGCCECQRCGQLALHHRHPVWTAVPVRHGHPGARAACLAEIANVECLCIVCRSNSSWASPLHIVPKLDGGCRPCGDHHRLNGVTTLDWYPVPHMLNFLAWLAGKVIFSKVDLVWGYYQVPVHLEDISKTAVITPFGLFEFLRMSFGLKNTAQAFLCLMDSVLRDLTFLFWRTSSSPATGRRSTCLGPSRARLPTTLSTGQQT</sequence>
<dbReference type="GO" id="GO:0006508">
    <property type="term" value="P:proteolysis"/>
    <property type="evidence" value="ECO:0007669"/>
    <property type="project" value="UniProtKB-KW"/>
</dbReference>
<dbReference type="Gene3D" id="3.30.70.270">
    <property type="match status" value="1"/>
</dbReference>
<proteinExistence type="predicted"/>
<dbReference type="Gene3D" id="3.10.10.10">
    <property type="entry name" value="HIV Type 1 Reverse Transcriptase, subunit A, domain 1"/>
    <property type="match status" value="1"/>
</dbReference>
<gene>
    <name evidence="9" type="ORF">AAFF_G00194790</name>
</gene>
<dbReference type="SUPFAM" id="SSF56672">
    <property type="entry name" value="DNA/RNA polymerases"/>
    <property type="match status" value="1"/>
</dbReference>
<dbReference type="AlphaFoldDB" id="A0AAD7SXQ2"/>
<keyword evidence="7" id="KW-0695">RNA-directed DNA polymerase</keyword>
<evidence type="ECO:0000256" key="8">
    <source>
        <dbReference type="SAM" id="MobiDB-lite"/>
    </source>
</evidence>
<protein>
    <submittedName>
        <fullName evidence="9">Uncharacterized protein</fullName>
    </submittedName>
</protein>
<keyword evidence="4" id="KW-0540">Nuclease</keyword>
<feature type="region of interest" description="Disordered" evidence="8">
    <location>
        <begin position="193"/>
        <end position="220"/>
    </location>
</feature>
<evidence type="ECO:0000256" key="7">
    <source>
        <dbReference type="ARBA" id="ARBA00022918"/>
    </source>
</evidence>
<dbReference type="CDD" id="cd01647">
    <property type="entry name" value="RT_LTR"/>
    <property type="match status" value="1"/>
</dbReference>
<evidence type="ECO:0000256" key="3">
    <source>
        <dbReference type="ARBA" id="ARBA00022695"/>
    </source>
</evidence>
<dbReference type="Proteomes" id="UP001221898">
    <property type="component" value="Unassembled WGS sequence"/>
</dbReference>
<dbReference type="GO" id="GO:0003964">
    <property type="term" value="F:RNA-directed DNA polymerase activity"/>
    <property type="evidence" value="ECO:0007669"/>
    <property type="project" value="UniProtKB-KW"/>
</dbReference>
<keyword evidence="3" id="KW-0548">Nucleotidyltransferase</keyword>
<dbReference type="InterPro" id="IPR053134">
    <property type="entry name" value="RNA-dir_DNA_polymerase"/>
</dbReference>
<evidence type="ECO:0000256" key="1">
    <source>
        <dbReference type="ARBA" id="ARBA00022670"/>
    </source>
</evidence>
<keyword evidence="1" id="KW-0645">Protease</keyword>
<keyword evidence="6" id="KW-0378">Hydrolase</keyword>
<dbReference type="InterPro" id="IPR043502">
    <property type="entry name" value="DNA/RNA_pol_sf"/>
</dbReference>
<dbReference type="PANTHER" id="PTHR24559:SF444">
    <property type="entry name" value="REVERSE TRANSCRIPTASE DOMAIN-CONTAINING PROTEIN"/>
    <property type="match status" value="1"/>
</dbReference>
<reference evidence="9" key="1">
    <citation type="journal article" date="2023" name="Science">
        <title>Genome structures resolve the early diversification of teleost fishes.</title>
        <authorList>
            <person name="Parey E."/>
            <person name="Louis A."/>
            <person name="Montfort J."/>
            <person name="Bouchez O."/>
            <person name="Roques C."/>
            <person name="Iampietro C."/>
            <person name="Lluch J."/>
            <person name="Castinel A."/>
            <person name="Donnadieu C."/>
            <person name="Desvignes T."/>
            <person name="Floi Bucao C."/>
            <person name="Jouanno E."/>
            <person name="Wen M."/>
            <person name="Mejri S."/>
            <person name="Dirks R."/>
            <person name="Jansen H."/>
            <person name="Henkel C."/>
            <person name="Chen W.J."/>
            <person name="Zahm M."/>
            <person name="Cabau C."/>
            <person name="Klopp C."/>
            <person name="Thompson A.W."/>
            <person name="Robinson-Rechavi M."/>
            <person name="Braasch I."/>
            <person name="Lecointre G."/>
            <person name="Bobe J."/>
            <person name="Postlethwait J.H."/>
            <person name="Berthelot C."/>
            <person name="Roest Crollius H."/>
            <person name="Guiguen Y."/>
        </authorList>
    </citation>
    <scope>NUCLEOTIDE SEQUENCE</scope>
    <source>
        <strain evidence="9">NC1722</strain>
    </source>
</reference>
<evidence type="ECO:0000256" key="5">
    <source>
        <dbReference type="ARBA" id="ARBA00022759"/>
    </source>
</evidence>
<evidence type="ECO:0000313" key="10">
    <source>
        <dbReference type="Proteomes" id="UP001221898"/>
    </source>
</evidence>
<comment type="caution">
    <text evidence="9">The sequence shown here is derived from an EMBL/GenBank/DDBJ whole genome shotgun (WGS) entry which is preliminary data.</text>
</comment>
<dbReference type="FunFam" id="3.10.10.10:FF:000007">
    <property type="entry name" value="Retrovirus-related Pol polyprotein from transposon 17.6-like Protein"/>
    <property type="match status" value="1"/>
</dbReference>
<accession>A0AAD7SXQ2</accession>
<organism evidence="9 10">
    <name type="scientific">Aldrovandia affinis</name>
    <dbReference type="NCBI Taxonomy" id="143900"/>
    <lineage>
        <taxon>Eukaryota</taxon>
        <taxon>Metazoa</taxon>
        <taxon>Chordata</taxon>
        <taxon>Craniata</taxon>
        <taxon>Vertebrata</taxon>
        <taxon>Euteleostomi</taxon>
        <taxon>Actinopterygii</taxon>
        <taxon>Neopterygii</taxon>
        <taxon>Teleostei</taxon>
        <taxon>Notacanthiformes</taxon>
        <taxon>Halosauridae</taxon>
        <taxon>Aldrovandia</taxon>
    </lineage>
</organism>
<evidence type="ECO:0000313" key="9">
    <source>
        <dbReference type="EMBL" id="KAJ8410575.1"/>
    </source>
</evidence>
<keyword evidence="10" id="KW-1185">Reference proteome</keyword>
<keyword evidence="2" id="KW-0808">Transferase</keyword>
<dbReference type="InterPro" id="IPR043128">
    <property type="entry name" value="Rev_trsase/Diguanyl_cyclase"/>
</dbReference>
<dbReference type="GO" id="GO:0008233">
    <property type="term" value="F:peptidase activity"/>
    <property type="evidence" value="ECO:0007669"/>
    <property type="project" value="UniProtKB-KW"/>
</dbReference>
<keyword evidence="5" id="KW-0255">Endonuclease</keyword>
<dbReference type="PANTHER" id="PTHR24559">
    <property type="entry name" value="TRANSPOSON TY3-I GAG-POL POLYPROTEIN"/>
    <property type="match status" value="1"/>
</dbReference>
<dbReference type="GO" id="GO:0004519">
    <property type="term" value="F:endonuclease activity"/>
    <property type="evidence" value="ECO:0007669"/>
    <property type="project" value="UniProtKB-KW"/>
</dbReference>
<evidence type="ECO:0000256" key="2">
    <source>
        <dbReference type="ARBA" id="ARBA00022679"/>
    </source>
</evidence>
<dbReference type="EMBL" id="JAINUG010000026">
    <property type="protein sequence ID" value="KAJ8410575.1"/>
    <property type="molecule type" value="Genomic_DNA"/>
</dbReference>